<name>A0ABR6PQ24_9SPHI</name>
<comment type="caution">
    <text evidence="3">The sequence shown here is derived from an EMBL/GenBank/DDBJ whole genome shotgun (WGS) entry which is preliminary data.</text>
</comment>
<evidence type="ECO:0000313" key="4">
    <source>
        <dbReference type="Proteomes" id="UP000541583"/>
    </source>
</evidence>
<gene>
    <name evidence="3" type="ORF">HDF23_004635</name>
</gene>
<dbReference type="Gene3D" id="2.60.120.560">
    <property type="entry name" value="Exo-inulinase, domain 1"/>
    <property type="match status" value="1"/>
</dbReference>
<evidence type="ECO:0000259" key="2">
    <source>
        <dbReference type="Pfam" id="PF06439"/>
    </source>
</evidence>
<reference evidence="3 4" key="1">
    <citation type="submission" date="2020-08" db="EMBL/GenBank/DDBJ databases">
        <title>Genomic Encyclopedia of Type Strains, Phase IV (KMG-V): Genome sequencing to study the core and pangenomes of soil and plant-associated prokaryotes.</title>
        <authorList>
            <person name="Whitman W."/>
        </authorList>
    </citation>
    <scope>NUCLEOTIDE SEQUENCE [LARGE SCALE GENOMIC DNA]</scope>
    <source>
        <strain evidence="3 4">ANJLi2</strain>
    </source>
</reference>
<dbReference type="EMBL" id="JACHCB010000014">
    <property type="protein sequence ID" value="MBB6111863.1"/>
    <property type="molecule type" value="Genomic_DNA"/>
</dbReference>
<dbReference type="Proteomes" id="UP000541583">
    <property type="component" value="Unassembled WGS sequence"/>
</dbReference>
<dbReference type="RefSeq" id="WP_076376668.1">
    <property type="nucleotide sequence ID" value="NZ_FTMG01000014.1"/>
</dbReference>
<feature type="domain" description="3-keto-alpha-glucoside-1,2-lyase/3-keto-2-hydroxy-glucal hydratase" evidence="2">
    <location>
        <begin position="148"/>
        <end position="219"/>
    </location>
</feature>
<proteinExistence type="predicted"/>
<dbReference type="Pfam" id="PF06439">
    <property type="entry name" value="3keto-disac_hyd"/>
    <property type="match status" value="1"/>
</dbReference>
<sequence length="223" mass="25097">MKSKIFISTTILVFLLGSTNAFSQQHVVSYDLSKLLSAHLLSISNREATVLPGHEKNGIMLSAEDDDGVAWINGITFTNGIIELDIRGKNVDQQSFLGVAFHLVNAKTLDAVYFRPFNFLSADSVHRIHMVQYVSHPQYPWFVLRDKFNAQYEKEITSPPDPNQWFHVRIEVQYPQITVFINGRKTPCLSVKQLNDRKSGKLGLWVGNGSGGAFANLKVTFLK</sequence>
<accession>A0ABR6PQ24</accession>
<evidence type="ECO:0000256" key="1">
    <source>
        <dbReference type="SAM" id="SignalP"/>
    </source>
</evidence>
<keyword evidence="1" id="KW-0732">Signal</keyword>
<keyword evidence="4" id="KW-1185">Reference proteome</keyword>
<organism evidence="3 4">
    <name type="scientific">Mucilaginibacter lappiensis</name>
    <dbReference type="NCBI Taxonomy" id="354630"/>
    <lineage>
        <taxon>Bacteria</taxon>
        <taxon>Pseudomonadati</taxon>
        <taxon>Bacteroidota</taxon>
        <taxon>Sphingobacteriia</taxon>
        <taxon>Sphingobacteriales</taxon>
        <taxon>Sphingobacteriaceae</taxon>
        <taxon>Mucilaginibacter</taxon>
    </lineage>
</organism>
<feature type="chain" id="PRO_5046028852" description="3-keto-alpha-glucoside-1,2-lyase/3-keto-2-hydroxy-glucal hydratase domain-containing protein" evidence="1">
    <location>
        <begin position="24"/>
        <end position="223"/>
    </location>
</feature>
<evidence type="ECO:0000313" key="3">
    <source>
        <dbReference type="EMBL" id="MBB6111863.1"/>
    </source>
</evidence>
<feature type="signal peptide" evidence="1">
    <location>
        <begin position="1"/>
        <end position="23"/>
    </location>
</feature>
<protein>
    <recommendedName>
        <fullName evidence="2">3-keto-alpha-glucoside-1,2-lyase/3-keto-2-hydroxy-glucal hydratase domain-containing protein</fullName>
    </recommendedName>
</protein>
<dbReference type="InterPro" id="IPR010496">
    <property type="entry name" value="AL/BT2_dom"/>
</dbReference>